<feature type="transmembrane region" description="Helical" evidence="4">
    <location>
        <begin position="888"/>
        <end position="909"/>
    </location>
</feature>
<dbReference type="PROSITE" id="PS00122">
    <property type="entry name" value="CARBOXYLESTERASE_B_1"/>
    <property type="match status" value="1"/>
</dbReference>
<feature type="transmembrane region" description="Helical" evidence="4">
    <location>
        <begin position="929"/>
        <end position="950"/>
    </location>
</feature>
<keyword evidence="4" id="KW-0812">Transmembrane</keyword>
<keyword evidence="3" id="KW-0378">Hydrolase</keyword>
<dbReference type="STRING" id="1306861.A0A4V6DFN8"/>
<feature type="transmembrane region" description="Helical" evidence="4">
    <location>
        <begin position="658"/>
        <end position="678"/>
    </location>
</feature>
<feature type="chain" id="PRO_5020985715" evidence="5">
    <location>
        <begin position="29"/>
        <end position="956"/>
    </location>
</feature>
<evidence type="ECO:0000313" key="8">
    <source>
        <dbReference type="Proteomes" id="UP000310108"/>
    </source>
</evidence>
<feature type="transmembrane region" description="Helical" evidence="4">
    <location>
        <begin position="765"/>
        <end position="783"/>
    </location>
</feature>
<feature type="domain" description="Carboxylesterase type B" evidence="6">
    <location>
        <begin position="57"/>
        <end position="311"/>
    </location>
</feature>
<dbReference type="Gene3D" id="1.20.1250.20">
    <property type="entry name" value="MFS general substrate transporter like domains"/>
    <property type="match status" value="2"/>
</dbReference>
<gene>
    <name evidence="7" type="primary">BCHE</name>
    <name evidence="7" type="ORF">CTA1_2784</name>
</gene>
<evidence type="ECO:0000313" key="7">
    <source>
        <dbReference type="EMBL" id="TKW48836.1"/>
    </source>
</evidence>
<evidence type="ECO:0000256" key="5">
    <source>
        <dbReference type="SAM" id="SignalP"/>
    </source>
</evidence>
<keyword evidence="8" id="KW-1185">Reference proteome</keyword>
<reference evidence="7 8" key="1">
    <citation type="journal article" date="2019" name="PLoS ONE">
        <title>Comparative genome analysis indicates high evolutionary potential of pathogenicity genes in Colletotrichum tanaceti.</title>
        <authorList>
            <person name="Lelwala R.V."/>
            <person name="Korhonen P.K."/>
            <person name="Young N.D."/>
            <person name="Scott J.B."/>
            <person name="Ades P.A."/>
            <person name="Gasser R.B."/>
            <person name="Taylor P.W.J."/>
        </authorList>
    </citation>
    <scope>NUCLEOTIDE SEQUENCE [LARGE SCALE GENOMIC DNA]</scope>
    <source>
        <strain evidence="7">BRIP57314</strain>
    </source>
</reference>
<name>A0A4V6DFN8_9PEZI</name>
<evidence type="ECO:0000256" key="2">
    <source>
        <dbReference type="ARBA" id="ARBA00005964"/>
    </source>
</evidence>
<feature type="transmembrane region" description="Helical" evidence="4">
    <location>
        <begin position="690"/>
        <end position="711"/>
    </location>
</feature>
<evidence type="ECO:0000256" key="1">
    <source>
        <dbReference type="ARBA" id="ARBA00004141"/>
    </source>
</evidence>
<dbReference type="PANTHER" id="PTHR43918:SF4">
    <property type="entry name" value="CARBOXYLIC ESTER HYDROLASE"/>
    <property type="match status" value="1"/>
</dbReference>
<keyword evidence="5" id="KW-0732">Signal</keyword>
<dbReference type="AlphaFoldDB" id="A0A4V6DFN8"/>
<comment type="similarity">
    <text evidence="2">Belongs to the type-B carboxylesterase/lipase family.</text>
</comment>
<protein>
    <submittedName>
        <fullName evidence="7">Cholinesterase</fullName>
    </submittedName>
</protein>
<evidence type="ECO:0000259" key="6">
    <source>
        <dbReference type="Pfam" id="PF00135"/>
    </source>
</evidence>
<dbReference type="SUPFAM" id="SSF53474">
    <property type="entry name" value="alpha/beta-Hydrolases"/>
    <property type="match status" value="1"/>
</dbReference>
<dbReference type="SUPFAM" id="SSF103473">
    <property type="entry name" value="MFS general substrate transporter"/>
    <property type="match status" value="1"/>
</dbReference>
<dbReference type="EMBL" id="PJEX01000702">
    <property type="protein sequence ID" value="TKW48836.1"/>
    <property type="molecule type" value="Genomic_DNA"/>
</dbReference>
<dbReference type="PANTHER" id="PTHR43918">
    <property type="entry name" value="ACETYLCHOLINESTERASE"/>
    <property type="match status" value="1"/>
</dbReference>
<dbReference type="GO" id="GO:0052689">
    <property type="term" value="F:carboxylic ester hydrolase activity"/>
    <property type="evidence" value="ECO:0007669"/>
    <property type="project" value="TreeGrafter"/>
</dbReference>
<feature type="transmembrane region" description="Helical" evidence="4">
    <location>
        <begin position="855"/>
        <end position="876"/>
    </location>
</feature>
<feature type="transmembrane region" description="Helical" evidence="4">
    <location>
        <begin position="830"/>
        <end position="849"/>
    </location>
</feature>
<feature type="signal peptide" evidence="5">
    <location>
        <begin position="1"/>
        <end position="28"/>
    </location>
</feature>
<organism evidence="7 8">
    <name type="scientific">Colletotrichum tanaceti</name>
    <dbReference type="NCBI Taxonomy" id="1306861"/>
    <lineage>
        <taxon>Eukaryota</taxon>
        <taxon>Fungi</taxon>
        <taxon>Dikarya</taxon>
        <taxon>Ascomycota</taxon>
        <taxon>Pezizomycotina</taxon>
        <taxon>Sordariomycetes</taxon>
        <taxon>Hypocreomycetidae</taxon>
        <taxon>Glomerellales</taxon>
        <taxon>Glomerellaceae</taxon>
        <taxon>Colletotrichum</taxon>
        <taxon>Colletotrichum destructivum species complex</taxon>
    </lineage>
</organism>
<dbReference type="InterPro" id="IPR002018">
    <property type="entry name" value="CarbesteraseB"/>
</dbReference>
<dbReference type="InterPro" id="IPR029058">
    <property type="entry name" value="AB_hydrolase_fold"/>
</dbReference>
<sequence length="956" mass="101785">MRVRNTIIDVLGVVVVVVVVLASSPVAATPVRRDVPWVVGQPVRTSSGLVQGHAASTASQGHQCMQPTVNANASVPDGFANLGVPTSAVSVLGVLADPGSQSEDCLTLNVWTKPQVGEEKKAVMVWIHGGAFMLGSSRVPATNGQFITDQSDVVLVSLNYRLNVFGFPGNPASAPNLGLLDVRMAVQWVRENIDKFGGDVNRITLFGQSAGGSLVDYYSYAFASDPIANGFIAMSGTANGFGVFTNKSVNARWFGITAAVGCGDAQTDPVTVHNCMLLKSPAEIVNGITASGTGAPGAAVFAPVVDDTLVFADYGGRASANGGYIVGNDDNEAGLFKLGAPTINETVWTGLNLVSFECPAARRATRAAAAGHPTWRYRYFGDFPNMVLSTTPSSGAWHTSELPILFDTTPQSPIVNTPQETDTGFYFRAAWTAFAKNPSTGLLRFDGNETWAPYQVDGSNLNRLAFEGQTRTNLGTAVPFDENLIAKTHHRCHRHLFVAIAVSSLSSSPPLRKSSVFVEHLNNMPQQQTDNTQLEAFTSSQDESEDGHTAQSLPRADEGMPAWKFLLGAFVVEAVLWGFPVSYGVFQDFYSKHPDFRDDPNIAVIGTVATSIYYLGGPVALPLVARFQAWQRPLIVVGWLGCVASLVAASFATTVPGLIATQGVLYGLAFMLLNYPVLRMLNEWFVRRRGFAFGIMSAGAGCSGVGLPFLIDLLLSRYGYRTTLRAVGVAQFVVVLPVVPLLRGRLPVSKQAALRRVDFAFFRNPLFYCFALANLLQALGYYIPSLYLPTYATALGLSGTMGALLLAANNLAVIVGQLALGYVSDRVNNVLILVFASSFAASVASFAVWGNAASLAPLMAFSLAFGLATGGFPCLWPKFGSILADDPGPVYGFMAFGKGVGNILTGPISAPLMAGAVGSGYGLGRFEPLILYLGSMMLCSSLGIMGWPLFRHDNKR</sequence>
<dbReference type="InterPro" id="IPR050654">
    <property type="entry name" value="AChE-related_enzymes"/>
</dbReference>
<dbReference type="Proteomes" id="UP000310108">
    <property type="component" value="Unassembled WGS sequence"/>
</dbReference>
<feature type="transmembrane region" description="Helical" evidence="4">
    <location>
        <begin position="803"/>
        <end position="823"/>
    </location>
</feature>
<comment type="subcellular location">
    <subcellularLocation>
        <location evidence="1">Membrane</location>
        <topology evidence="1">Multi-pass membrane protein</topology>
    </subcellularLocation>
</comment>
<proteinExistence type="inferred from homology"/>
<feature type="transmembrane region" description="Helical" evidence="4">
    <location>
        <begin position="633"/>
        <end position="652"/>
    </location>
</feature>
<keyword evidence="4" id="KW-1133">Transmembrane helix</keyword>
<dbReference type="Pfam" id="PF07690">
    <property type="entry name" value="MFS_1"/>
    <property type="match status" value="1"/>
</dbReference>
<evidence type="ECO:0000256" key="3">
    <source>
        <dbReference type="ARBA" id="ARBA00022801"/>
    </source>
</evidence>
<accession>A0A4V6DFN8</accession>
<dbReference type="GO" id="GO:0022857">
    <property type="term" value="F:transmembrane transporter activity"/>
    <property type="evidence" value="ECO:0007669"/>
    <property type="project" value="InterPro"/>
</dbReference>
<comment type="caution">
    <text evidence="7">The sequence shown here is derived from an EMBL/GenBank/DDBJ whole genome shotgun (WGS) entry which is preliminary data.</text>
</comment>
<dbReference type="Pfam" id="PF00135">
    <property type="entry name" value="COesterase"/>
    <property type="match status" value="1"/>
</dbReference>
<feature type="transmembrane region" description="Helical" evidence="4">
    <location>
        <begin position="602"/>
        <end position="621"/>
    </location>
</feature>
<feature type="transmembrane region" description="Helical" evidence="4">
    <location>
        <begin position="723"/>
        <end position="744"/>
    </location>
</feature>
<dbReference type="Gene3D" id="3.40.50.1820">
    <property type="entry name" value="alpha/beta hydrolase"/>
    <property type="match status" value="2"/>
</dbReference>
<keyword evidence="4" id="KW-0472">Membrane</keyword>
<dbReference type="InterPro" id="IPR036259">
    <property type="entry name" value="MFS_trans_sf"/>
</dbReference>
<dbReference type="InterPro" id="IPR011701">
    <property type="entry name" value="MFS"/>
</dbReference>
<dbReference type="GO" id="GO:0016020">
    <property type="term" value="C:membrane"/>
    <property type="evidence" value="ECO:0007669"/>
    <property type="project" value="UniProtKB-SubCell"/>
</dbReference>
<dbReference type="InterPro" id="IPR019826">
    <property type="entry name" value="Carboxylesterase_B_AS"/>
</dbReference>
<evidence type="ECO:0000256" key="4">
    <source>
        <dbReference type="SAM" id="Phobius"/>
    </source>
</evidence>